<evidence type="ECO:0000313" key="2">
    <source>
        <dbReference type="Proteomes" id="UP001279734"/>
    </source>
</evidence>
<protein>
    <submittedName>
        <fullName evidence="1">Uncharacterized protein</fullName>
    </submittedName>
</protein>
<gene>
    <name evidence="1" type="ORF">Nepgr_027110</name>
</gene>
<evidence type="ECO:0000313" key="1">
    <source>
        <dbReference type="EMBL" id="GMH25267.1"/>
    </source>
</evidence>
<name>A0AAD3T9F9_NEPGR</name>
<proteinExistence type="predicted"/>
<reference evidence="1" key="1">
    <citation type="submission" date="2023-05" db="EMBL/GenBank/DDBJ databases">
        <title>Nepenthes gracilis genome sequencing.</title>
        <authorList>
            <person name="Fukushima K."/>
        </authorList>
    </citation>
    <scope>NUCLEOTIDE SEQUENCE</scope>
    <source>
        <strain evidence="1">SING2019-196</strain>
    </source>
</reference>
<dbReference type="AlphaFoldDB" id="A0AAD3T9F9"/>
<dbReference type="EMBL" id="BSYO01000029">
    <property type="protein sequence ID" value="GMH25267.1"/>
    <property type="molecule type" value="Genomic_DNA"/>
</dbReference>
<dbReference type="Proteomes" id="UP001279734">
    <property type="component" value="Unassembled WGS sequence"/>
</dbReference>
<sequence>MACCLVWRNVQQTAGKAFGLFVAHSRISLCLLGVDCWFGVLTGLETLTCMMQGGGMLCPVCSNKSVWVFRPWWVVHFISSQETGMEGLPIIWLNRLVWKLVRLLGLFPRLALDGWQIGMEWMSWFAD</sequence>
<keyword evidence="2" id="KW-1185">Reference proteome</keyword>
<organism evidence="1 2">
    <name type="scientific">Nepenthes gracilis</name>
    <name type="common">Slender pitcher plant</name>
    <dbReference type="NCBI Taxonomy" id="150966"/>
    <lineage>
        <taxon>Eukaryota</taxon>
        <taxon>Viridiplantae</taxon>
        <taxon>Streptophyta</taxon>
        <taxon>Embryophyta</taxon>
        <taxon>Tracheophyta</taxon>
        <taxon>Spermatophyta</taxon>
        <taxon>Magnoliopsida</taxon>
        <taxon>eudicotyledons</taxon>
        <taxon>Gunneridae</taxon>
        <taxon>Pentapetalae</taxon>
        <taxon>Caryophyllales</taxon>
        <taxon>Nepenthaceae</taxon>
        <taxon>Nepenthes</taxon>
    </lineage>
</organism>
<comment type="caution">
    <text evidence="1">The sequence shown here is derived from an EMBL/GenBank/DDBJ whole genome shotgun (WGS) entry which is preliminary data.</text>
</comment>
<accession>A0AAD3T9F9</accession>